<dbReference type="AlphaFoldDB" id="A0A8J7Q088"/>
<keyword evidence="1" id="KW-0812">Transmembrane</keyword>
<gene>
    <name evidence="2" type="ORF">J3U88_00210</name>
</gene>
<keyword evidence="3" id="KW-1185">Reference proteome</keyword>
<evidence type="ECO:0000313" key="2">
    <source>
        <dbReference type="EMBL" id="MBO1316860.1"/>
    </source>
</evidence>
<evidence type="ECO:0000256" key="1">
    <source>
        <dbReference type="SAM" id="Phobius"/>
    </source>
</evidence>
<feature type="transmembrane region" description="Helical" evidence="1">
    <location>
        <begin position="89"/>
        <end position="109"/>
    </location>
</feature>
<reference evidence="2" key="1">
    <citation type="submission" date="2021-03" db="EMBL/GenBank/DDBJ databases">
        <authorList>
            <person name="Wang G."/>
        </authorList>
    </citation>
    <scope>NUCLEOTIDE SEQUENCE</scope>
    <source>
        <strain evidence="2">KCTC 12899</strain>
    </source>
</reference>
<keyword evidence="1" id="KW-0472">Membrane</keyword>
<dbReference type="EMBL" id="JAFREP010000001">
    <property type="protein sequence ID" value="MBO1316860.1"/>
    <property type="molecule type" value="Genomic_DNA"/>
</dbReference>
<name>A0A8J7Q088_9BACT</name>
<organism evidence="2 3">
    <name type="scientific">Acanthopleuribacter pedis</name>
    <dbReference type="NCBI Taxonomy" id="442870"/>
    <lineage>
        <taxon>Bacteria</taxon>
        <taxon>Pseudomonadati</taxon>
        <taxon>Acidobacteriota</taxon>
        <taxon>Holophagae</taxon>
        <taxon>Acanthopleuribacterales</taxon>
        <taxon>Acanthopleuribacteraceae</taxon>
        <taxon>Acanthopleuribacter</taxon>
    </lineage>
</organism>
<dbReference type="RefSeq" id="WP_207856097.1">
    <property type="nucleotide sequence ID" value="NZ_JAFREP010000001.1"/>
</dbReference>
<evidence type="ECO:0000313" key="3">
    <source>
        <dbReference type="Proteomes" id="UP000664417"/>
    </source>
</evidence>
<proteinExistence type="predicted"/>
<accession>A0A8J7Q088</accession>
<sequence>MGALKRELEAEMEKSKSLAPSERQRLLDEVDLLERRIKRLRRQTLRAIYVAIFKIICLFTLVLGSFYALFLGLGESSIEGRFLAFYAEVSGYVLVAAVPLLLYSLIGAVRWISFSQYFHEIDDQTKLEMKSLYRLIEVE</sequence>
<dbReference type="Proteomes" id="UP000664417">
    <property type="component" value="Unassembled WGS sequence"/>
</dbReference>
<feature type="transmembrane region" description="Helical" evidence="1">
    <location>
        <begin position="47"/>
        <end position="69"/>
    </location>
</feature>
<keyword evidence="1" id="KW-1133">Transmembrane helix</keyword>
<protein>
    <submittedName>
        <fullName evidence="2">Uncharacterized protein</fullName>
    </submittedName>
</protein>
<comment type="caution">
    <text evidence="2">The sequence shown here is derived from an EMBL/GenBank/DDBJ whole genome shotgun (WGS) entry which is preliminary data.</text>
</comment>